<accession>A0A015U794</accession>
<dbReference type="EMBL" id="JGDB01000125">
    <property type="protein sequence ID" value="EXY90757.1"/>
    <property type="molecule type" value="Genomic_DNA"/>
</dbReference>
<protein>
    <submittedName>
        <fullName evidence="1">Uncharacterized protein</fullName>
    </submittedName>
</protein>
<gene>
    <name evidence="1" type="ORF">M125_2530</name>
</gene>
<sequence length="107" mass="12776">MPDTQTIRLSFHFRPATCRPFLLTASQEEQQSQHPSAFHFTSDHLCKFYLLNKSKKYTKQTSYYLSTCYRKRTICNSYESVQFLYDIVHRLPKLFLYLCPANQHTIL</sequence>
<evidence type="ECO:0000313" key="1">
    <source>
        <dbReference type="EMBL" id="EXY90757.1"/>
    </source>
</evidence>
<organism evidence="1 2">
    <name type="scientific">Bacteroides fragilis str. 3998T(B)3</name>
    <dbReference type="NCBI Taxonomy" id="1339316"/>
    <lineage>
        <taxon>Bacteria</taxon>
        <taxon>Pseudomonadati</taxon>
        <taxon>Bacteroidota</taxon>
        <taxon>Bacteroidia</taxon>
        <taxon>Bacteroidales</taxon>
        <taxon>Bacteroidaceae</taxon>
        <taxon>Bacteroides</taxon>
    </lineage>
</organism>
<proteinExistence type="predicted"/>
<name>A0A015U794_BACFG</name>
<evidence type="ECO:0000313" key="2">
    <source>
        <dbReference type="Proteomes" id="UP000020773"/>
    </source>
</evidence>
<dbReference type="AlphaFoldDB" id="A0A015U794"/>
<dbReference type="PATRIC" id="fig|1339316.3.peg.2423"/>
<dbReference type="Proteomes" id="UP000020773">
    <property type="component" value="Unassembled WGS sequence"/>
</dbReference>
<reference evidence="1 2" key="1">
    <citation type="submission" date="2014-02" db="EMBL/GenBank/DDBJ databases">
        <authorList>
            <person name="Sears C."/>
            <person name="Carroll K."/>
            <person name="Sack B.R."/>
            <person name="Qadri F."/>
            <person name="Myers L.L."/>
            <person name="Chung G.-T."/>
            <person name="Escheverria P."/>
            <person name="Fraser C.M."/>
            <person name="Sadzewicz L."/>
            <person name="Shefchek K.A."/>
            <person name="Tallon L."/>
            <person name="Das S.P."/>
            <person name="Daugherty S."/>
            <person name="Mongodin E.F."/>
        </authorList>
    </citation>
    <scope>NUCLEOTIDE SEQUENCE [LARGE SCALE GENOMIC DNA]</scope>
    <source>
        <strain evidence="2">3998T(B)3</strain>
    </source>
</reference>
<comment type="caution">
    <text evidence="1">The sequence shown here is derived from an EMBL/GenBank/DDBJ whole genome shotgun (WGS) entry which is preliminary data.</text>
</comment>